<dbReference type="PANTHER" id="PTHR20932:SF31">
    <property type="entry name" value="RING-TYPE DOMAIN-CONTAINING PROTEIN"/>
    <property type="match status" value="1"/>
</dbReference>
<dbReference type="Pfam" id="PF01476">
    <property type="entry name" value="LysM"/>
    <property type="match status" value="1"/>
</dbReference>
<accession>A0A8H8UHB8</accession>
<proteinExistence type="predicted"/>
<dbReference type="OrthoDB" id="2107166at2759"/>
<evidence type="ECO:0000259" key="2">
    <source>
        <dbReference type="Pfam" id="PF01476"/>
    </source>
</evidence>
<organism evidence="3 4">
    <name type="scientific">Lachnellula subtilissima</name>
    <dbReference type="NCBI Taxonomy" id="602034"/>
    <lineage>
        <taxon>Eukaryota</taxon>
        <taxon>Fungi</taxon>
        <taxon>Dikarya</taxon>
        <taxon>Ascomycota</taxon>
        <taxon>Pezizomycotina</taxon>
        <taxon>Leotiomycetes</taxon>
        <taxon>Helotiales</taxon>
        <taxon>Lachnaceae</taxon>
        <taxon>Lachnellula</taxon>
    </lineage>
</organism>
<dbReference type="InterPro" id="IPR018392">
    <property type="entry name" value="LysM"/>
</dbReference>
<keyword evidence="4" id="KW-1185">Reference proteome</keyword>
<sequence>MATLDESCATCARYLNTITPQYDEKSEKPKAQDRTLDCCGRVICGNCILSNSRFATYCPFCQISTTPTPLPQGLKDPPSYTPATSTSKDTDALLPAANPPAYSDELPTYSSLNTTPQFITTSEKQFPNTNTNTNTQPAEDVLHFLNHDTDTLPSLSLRYNVPIPALRKTNNITADHLLRARRTLLIPSEFYKGGVSLSPRPVEGEEEERRKGTVRKWMVRCKVSEYDVAVLYLENAGYDFDMAVSVFEDDERWERENPLKGKGKGKQKGWDVGRRRFTGLRS</sequence>
<dbReference type="InterPro" id="IPR036779">
    <property type="entry name" value="LysM_dom_sf"/>
</dbReference>
<feature type="region of interest" description="Disordered" evidence="1">
    <location>
        <begin position="69"/>
        <end position="93"/>
    </location>
</feature>
<evidence type="ECO:0000256" key="1">
    <source>
        <dbReference type="SAM" id="MobiDB-lite"/>
    </source>
</evidence>
<dbReference type="AlphaFoldDB" id="A0A8H8UHB8"/>
<protein>
    <recommendedName>
        <fullName evidence="2">LysM domain-containing protein</fullName>
    </recommendedName>
</protein>
<comment type="caution">
    <text evidence="3">The sequence shown here is derived from an EMBL/GenBank/DDBJ whole genome shotgun (WGS) entry which is preliminary data.</text>
</comment>
<gene>
    <name evidence="3" type="ORF">LSUB1_G001023</name>
</gene>
<feature type="region of interest" description="Disordered" evidence="1">
    <location>
        <begin position="255"/>
        <end position="282"/>
    </location>
</feature>
<dbReference type="CDD" id="cd00118">
    <property type="entry name" value="LysM"/>
    <property type="match status" value="1"/>
</dbReference>
<evidence type="ECO:0000313" key="4">
    <source>
        <dbReference type="Proteomes" id="UP000462212"/>
    </source>
</evidence>
<evidence type="ECO:0000313" key="3">
    <source>
        <dbReference type="EMBL" id="TVY45166.1"/>
    </source>
</evidence>
<dbReference type="Gene3D" id="3.10.350.10">
    <property type="entry name" value="LysM domain"/>
    <property type="match status" value="1"/>
</dbReference>
<reference evidence="3 4" key="1">
    <citation type="submission" date="2018-05" db="EMBL/GenBank/DDBJ databases">
        <title>Genome sequencing and assembly of the regulated plant pathogen Lachnellula willkommii and related sister species for the development of diagnostic species identification markers.</title>
        <authorList>
            <person name="Giroux E."/>
            <person name="Bilodeau G."/>
        </authorList>
    </citation>
    <scope>NUCLEOTIDE SEQUENCE [LARGE SCALE GENOMIC DNA]</scope>
    <source>
        <strain evidence="3 4">CBS 197.66</strain>
    </source>
</reference>
<dbReference type="PANTHER" id="PTHR20932">
    <property type="entry name" value="LYSM AND PUTATIVE PEPTIDOGLYCAN-BINDING DOMAIN-CONTAINING PROTEIN"/>
    <property type="match status" value="1"/>
</dbReference>
<dbReference type="Proteomes" id="UP000462212">
    <property type="component" value="Unassembled WGS sequence"/>
</dbReference>
<feature type="domain" description="LysM" evidence="2">
    <location>
        <begin position="150"/>
        <end position="187"/>
    </location>
</feature>
<dbReference type="InterPro" id="IPR045030">
    <property type="entry name" value="LYSM1-4"/>
</dbReference>
<dbReference type="EMBL" id="QGMJ01000019">
    <property type="protein sequence ID" value="TVY45166.1"/>
    <property type="molecule type" value="Genomic_DNA"/>
</dbReference>
<name>A0A8H8UHB8_9HELO</name>